<protein>
    <submittedName>
        <fullName evidence="3">Carbon-nitrogen hydrolase</fullName>
    </submittedName>
</protein>
<name>A0ABS9X689_9GAMM</name>
<keyword evidence="4" id="KW-1185">Reference proteome</keyword>
<dbReference type="InterPro" id="IPR003010">
    <property type="entry name" value="C-N_Hydrolase"/>
</dbReference>
<dbReference type="GO" id="GO:0016787">
    <property type="term" value="F:hydrolase activity"/>
    <property type="evidence" value="ECO:0007669"/>
    <property type="project" value="UniProtKB-KW"/>
</dbReference>
<reference evidence="3" key="1">
    <citation type="submission" date="2022-01" db="EMBL/GenBank/DDBJ databases">
        <title>Colwellia maritima, isolated from seawater.</title>
        <authorList>
            <person name="Kristyanto S."/>
            <person name="Jung J."/>
            <person name="Jeon C.O."/>
        </authorList>
    </citation>
    <scope>NUCLEOTIDE SEQUENCE</scope>
    <source>
        <strain evidence="3">MSW7</strain>
    </source>
</reference>
<evidence type="ECO:0000259" key="2">
    <source>
        <dbReference type="PROSITE" id="PS50263"/>
    </source>
</evidence>
<dbReference type="PANTHER" id="PTHR43674:SF16">
    <property type="entry name" value="CARBON-NITROGEN FAMILY, PUTATIVE (AFU_ORTHOLOGUE AFUA_5G02350)-RELATED"/>
    <property type="match status" value="1"/>
</dbReference>
<feature type="domain" description="CN hydrolase" evidence="2">
    <location>
        <begin position="1"/>
        <end position="259"/>
    </location>
</feature>
<dbReference type="RefSeq" id="WP_242288641.1">
    <property type="nucleotide sequence ID" value="NZ_JAKKSL010000006.1"/>
</dbReference>
<dbReference type="CDD" id="cd07197">
    <property type="entry name" value="nitrilase"/>
    <property type="match status" value="1"/>
</dbReference>
<dbReference type="EMBL" id="JAKKSL010000006">
    <property type="protein sequence ID" value="MCI2285753.1"/>
    <property type="molecule type" value="Genomic_DNA"/>
</dbReference>
<evidence type="ECO:0000313" key="4">
    <source>
        <dbReference type="Proteomes" id="UP001139646"/>
    </source>
</evidence>
<dbReference type="InterPro" id="IPR050345">
    <property type="entry name" value="Aliph_Amidase/BUP"/>
</dbReference>
<dbReference type="Gene3D" id="3.60.110.10">
    <property type="entry name" value="Carbon-nitrogen hydrolase"/>
    <property type="match status" value="2"/>
</dbReference>
<comment type="caution">
    <text evidence="3">The sequence shown here is derived from an EMBL/GenBank/DDBJ whole genome shotgun (WGS) entry which is preliminary data.</text>
</comment>
<evidence type="ECO:0000313" key="3">
    <source>
        <dbReference type="EMBL" id="MCI2285753.1"/>
    </source>
</evidence>
<evidence type="ECO:0000256" key="1">
    <source>
        <dbReference type="ARBA" id="ARBA00022801"/>
    </source>
</evidence>
<dbReference type="PROSITE" id="PS50263">
    <property type="entry name" value="CN_HYDROLASE"/>
    <property type="match status" value="1"/>
</dbReference>
<dbReference type="Proteomes" id="UP001139646">
    <property type="component" value="Unassembled WGS sequence"/>
</dbReference>
<dbReference type="SUPFAM" id="SSF56317">
    <property type="entry name" value="Carbon-nitrogen hydrolase"/>
    <property type="match status" value="2"/>
</dbReference>
<dbReference type="InterPro" id="IPR036526">
    <property type="entry name" value="C-N_Hydrolase_sf"/>
</dbReference>
<organism evidence="3 4">
    <name type="scientific">Colwellia maritima</name>
    <dbReference type="NCBI Taxonomy" id="2912588"/>
    <lineage>
        <taxon>Bacteria</taxon>
        <taxon>Pseudomonadati</taxon>
        <taxon>Pseudomonadota</taxon>
        <taxon>Gammaproteobacteria</taxon>
        <taxon>Alteromonadales</taxon>
        <taxon>Colwelliaceae</taxon>
        <taxon>Colwellia</taxon>
    </lineage>
</organism>
<proteinExistence type="predicted"/>
<keyword evidence="1 3" id="KW-0378">Hydrolase</keyword>
<dbReference type="PANTHER" id="PTHR43674">
    <property type="entry name" value="NITRILASE C965.09-RELATED"/>
    <property type="match status" value="1"/>
</dbReference>
<gene>
    <name evidence="3" type="ORF">L3081_23205</name>
</gene>
<accession>A0ABS9X689</accession>
<sequence>MRVAVSQFATTANVQENLASCIRMINEASACNPSLIVLPEYCNTLFNNKLPSTDDNLTCDTSDCYIDNEQAWNEALSINGPFLQRIAEEAKKQHCYIVINVTLQREHKDFFSGETLDNTDKPNISVTSCLFSPLGQLIHQEDKRILTGYENKFFTPADKKTEVISTPLGKLGFLTGYDSMTFDVARSLALQGAQLLCNSINTCSLDQCGLHDHARACENNVFIACANKAGQSQILSPDGKVLAKLTNNKAGYTFADINLDTPDNKIGLSHKFRPDGTALIKQRRPTLYQALATAIKSSYNEKKIQSEFVPETVNLAIFSTYKSNEQAIEDVCHYIDNNLSDIIQLPELFFIADKKITHESMQLDEVENLSQQVITQVSAVLRPFQYVCTDLVIDGEHQAVLISKQGLLAKQPQLHFCQRYQWSPLGNDLTRVNIPLEQGSIDVVMLTADDANIPEMVKLAALKNIHLLLVPFDIQEPYEVEYGLLSRAAEHRICILAASREKSFTHSFSSHQQTAAHQTNKIKAQKSTGLIANLPKEFPLFSQIKTTKFNGYINYPLVKYQHGKITKAIIYPDAADNKLNLPLIYTLF</sequence>
<dbReference type="Pfam" id="PF00795">
    <property type="entry name" value="CN_hydrolase"/>
    <property type="match status" value="1"/>
</dbReference>